<reference evidence="2 3" key="1">
    <citation type="journal article" date="2019" name="Commun. Biol.">
        <title>The bagworm genome reveals a unique fibroin gene that provides high tensile strength.</title>
        <authorList>
            <person name="Kono N."/>
            <person name="Nakamura H."/>
            <person name="Ohtoshi R."/>
            <person name="Tomita M."/>
            <person name="Numata K."/>
            <person name="Arakawa K."/>
        </authorList>
    </citation>
    <scope>NUCLEOTIDE SEQUENCE [LARGE SCALE GENOMIC DNA]</scope>
</reference>
<comment type="caution">
    <text evidence="2">The sequence shown here is derived from an EMBL/GenBank/DDBJ whole genome shotgun (WGS) entry which is preliminary data.</text>
</comment>
<feature type="region of interest" description="Disordered" evidence="1">
    <location>
        <begin position="91"/>
        <end position="130"/>
    </location>
</feature>
<sequence length="130" mass="14548">MRSKEAAHPKCGPGRREYVVGDMCRLGRFTKGQLRRRPRGNGFACTGWREPVGRHLQGSGNGKKPRMSLLKLTRSNRSGRVSDLLAETFFPDDRVDTDDPYHTEVRRRTDGSSQPPEASGSAWVDPPLRG</sequence>
<dbReference type="AlphaFoldDB" id="A0A4C2AF43"/>
<accession>A0A4C2AF43</accession>
<gene>
    <name evidence="2" type="ORF">EVAR_61133_1</name>
</gene>
<dbReference type="EMBL" id="BGZK01002934">
    <property type="protein sequence ID" value="GBP97427.1"/>
    <property type="molecule type" value="Genomic_DNA"/>
</dbReference>
<feature type="region of interest" description="Disordered" evidence="1">
    <location>
        <begin position="35"/>
        <end position="67"/>
    </location>
</feature>
<protein>
    <submittedName>
        <fullName evidence="2">Uncharacterized protein</fullName>
    </submittedName>
</protein>
<organism evidence="2 3">
    <name type="scientific">Eumeta variegata</name>
    <name type="common">Bagworm moth</name>
    <name type="synonym">Eumeta japonica</name>
    <dbReference type="NCBI Taxonomy" id="151549"/>
    <lineage>
        <taxon>Eukaryota</taxon>
        <taxon>Metazoa</taxon>
        <taxon>Ecdysozoa</taxon>
        <taxon>Arthropoda</taxon>
        <taxon>Hexapoda</taxon>
        <taxon>Insecta</taxon>
        <taxon>Pterygota</taxon>
        <taxon>Neoptera</taxon>
        <taxon>Endopterygota</taxon>
        <taxon>Lepidoptera</taxon>
        <taxon>Glossata</taxon>
        <taxon>Ditrysia</taxon>
        <taxon>Tineoidea</taxon>
        <taxon>Psychidae</taxon>
        <taxon>Oiketicinae</taxon>
        <taxon>Eumeta</taxon>
    </lineage>
</organism>
<proteinExistence type="predicted"/>
<evidence type="ECO:0000313" key="2">
    <source>
        <dbReference type="EMBL" id="GBP97427.1"/>
    </source>
</evidence>
<keyword evidence="3" id="KW-1185">Reference proteome</keyword>
<dbReference type="OrthoDB" id="411871at2759"/>
<dbReference type="Proteomes" id="UP000299102">
    <property type="component" value="Unassembled WGS sequence"/>
</dbReference>
<feature type="compositionally biased region" description="Basic and acidic residues" evidence="1">
    <location>
        <begin position="91"/>
        <end position="110"/>
    </location>
</feature>
<name>A0A4C2AF43_EUMVA</name>
<evidence type="ECO:0000313" key="3">
    <source>
        <dbReference type="Proteomes" id="UP000299102"/>
    </source>
</evidence>
<evidence type="ECO:0000256" key="1">
    <source>
        <dbReference type="SAM" id="MobiDB-lite"/>
    </source>
</evidence>